<reference evidence="4" key="1">
    <citation type="journal article" date="2019" name="Int. J. Syst. Evol. Microbiol.">
        <title>The Global Catalogue of Microorganisms (GCM) 10K type strain sequencing project: providing services to taxonomists for standard genome sequencing and annotation.</title>
        <authorList>
            <consortium name="The Broad Institute Genomics Platform"/>
            <consortium name="The Broad Institute Genome Sequencing Center for Infectious Disease"/>
            <person name="Wu L."/>
            <person name="Ma J."/>
        </authorList>
    </citation>
    <scope>NUCLEOTIDE SEQUENCE [LARGE SCALE GENOMIC DNA]</scope>
    <source>
        <strain evidence="4">JCM 17925</strain>
    </source>
</reference>
<organism evidence="3 4">
    <name type="scientific">Nibrella viscosa</name>
    <dbReference type="NCBI Taxonomy" id="1084524"/>
    <lineage>
        <taxon>Bacteria</taxon>
        <taxon>Pseudomonadati</taxon>
        <taxon>Bacteroidota</taxon>
        <taxon>Cytophagia</taxon>
        <taxon>Cytophagales</taxon>
        <taxon>Spirosomataceae</taxon>
        <taxon>Nibrella</taxon>
    </lineage>
</organism>
<dbReference type="Proteomes" id="UP001500936">
    <property type="component" value="Unassembled WGS sequence"/>
</dbReference>
<dbReference type="Pfam" id="PF18962">
    <property type="entry name" value="Por_Secre_tail"/>
    <property type="match status" value="1"/>
</dbReference>
<keyword evidence="1" id="KW-0732">Signal</keyword>
<feature type="domain" description="Secretion system C-terminal sorting" evidence="2">
    <location>
        <begin position="226"/>
        <end position="301"/>
    </location>
</feature>
<evidence type="ECO:0000313" key="4">
    <source>
        <dbReference type="Proteomes" id="UP001500936"/>
    </source>
</evidence>
<comment type="caution">
    <text evidence="3">The sequence shown here is derived from an EMBL/GenBank/DDBJ whole genome shotgun (WGS) entry which is preliminary data.</text>
</comment>
<dbReference type="NCBIfam" id="TIGR04183">
    <property type="entry name" value="Por_Secre_tail"/>
    <property type="match status" value="1"/>
</dbReference>
<sequence>MRKSLLIVWIGLLGLASLAQAQYKSQHTVRYMVTYEAKTQLFTAWVVPDYSTPNHFNPETEERGATAQFTLKVPKDFVLNNLKDVRGTWDKQARKFGQEPELQRAGADAAYAYYVIGKAPLETNYGEFKQGEPVAIFTFKGQGGDPAKVQALEWNDPFVKLADQSFSLNVASSFYSRSGQAAKMEARPLEQFVQPTNLLDVLKELQQRLALGSFSSESQELEVVAYPNPTVDVIKVKFFSQVPDEPVKLEVVDLKGMVKRAKELKTKVGVNTVEFDLSELPGSPYFIKKSEANQVITKKVIKI</sequence>
<evidence type="ECO:0000259" key="2">
    <source>
        <dbReference type="Pfam" id="PF18962"/>
    </source>
</evidence>
<proteinExistence type="predicted"/>
<feature type="chain" id="PRO_5045747330" description="Secretion system C-terminal sorting domain-containing protein" evidence="1">
    <location>
        <begin position="22"/>
        <end position="303"/>
    </location>
</feature>
<feature type="signal peptide" evidence="1">
    <location>
        <begin position="1"/>
        <end position="21"/>
    </location>
</feature>
<dbReference type="EMBL" id="BAABHB010000026">
    <property type="protein sequence ID" value="GAA4421307.1"/>
    <property type="molecule type" value="Genomic_DNA"/>
</dbReference>
<name>A0ABP8L2I4_9BACT</name>
<keyword evidence="4" id="KW-1185">Reference proteome</keyword>
<accession>A0ABP8L2I4</accession>
<evidence type="ECO:0000256" key="1">
    <source>
        <dbReference type="SAM" id="SignalP"/>
    </source>
</evidence>
<evidence type="ECO:0000313" key="3">
    <source>
        <dbReference type="EMBL" id="GAA4421307.1"/>
    </source>
</evidence>
<dbReference type="InterPro" id="IPR026444">
    <property type="entry name" value="Secre_tail"/>
</dbReference>
<dbReference type="RefSeq" id="WP_345271551.1">
    <property type="nucleotide sequence ID" value="NZ_BAABHB010000026.1"/>
</dbReference>
<gene>
    <name evidence="3" type="ORF">GCM10023187_57110</name>
</gene>
<protein>
    <recommendedName>
        <fullName evidence="2">Secretion system C-terminal sorting domain-containing protein</fullName>
    </recommendedName>
</protein>